<evidence type="ECO:0000256" key="6">
    <source>
        <dbReference type="ARBA" id="ARBA00023136"/>
    </source>
</evidence>
<dbReference type="EMBL" id="NLAX01000701">
    <property type="protein sequence ID" value="PKS06931.1"/>
    <property type="molecule type" value="Genomic_DNA"/>
</dbReference>
<evidence type="ECO:0000256" key="4">
    <source>
        <dbReference type="ARBA" id="ARBA00022692"/>
    </source>
</evidence>
<feature type="transmembrane region" description="Helical" evidence="7">
    <location>
        <begin position="563"/>
        <end position="583"/>
    </location>
</feature>
<dbReference type="FunFam" id="1.20.1250.20:FF:000100">
    <property type="entry name" value="MFS sugar transporter, putative"/>
    <property type="match status" value="1"/>
</dbReference>
<evidence type="ECO:0000256" key="1">
    <source>
        <dbReference type="ARBA" id="ARBA00004141"/>
    </source>
</evidence>
<dbReference type="AlphaFoldDB" id="A0A2N3N3C1"/>
<dbReference type="Pfam" id="PF00083">
    <property type="entry name" value="Sugar_tr"/>
    <property type="match status" value="1"/>
</dbReference>
<feature type="transmembrane region" description="Helical" evidence="7">
    <location>
        <begin position="212"/>
        <end position="232"/>
    </location>
</feature>
<keyword evidence="5 7" id="KW-1133">Transmembrane helix</keyword>
<feature type="transmembrane region" description="Helical" evidence="7">
    <location>
        <begin position="525"/>
        <end position="543"/>
    </location>
</feature>
<dbReference type="PROSITE" id="PS50850">
    <property type="entry name" value="MFS"/>
    <property type="match status" value="1"/>
</dbReference>
<dbReference type="Gene3D" id="1.20.1250.20">
    <property type="entry name" value="MFS general substrate transporter like domains"/>
    <property type="match status" value="1"/>
</dbReference>
<sequence length="683" mass="75693">MLALGYPLKPAATNAVGREDSPAKPTPDIPTLPRLSILMSYSTPIDTLNQPCSQLSATMAVLNKSDPAAVREDSIDSVPAMAGPTLEVSKKLANPLEGVELEELAARATEYCEKHNITDDDDVRAFQIGAQLAGNMDRWDVVEGLSSEERAVLQEEGDHKWKNPRMLYLIVAIQVCSLCATVQGMDETVVNGAQAFYKHQFGIGGESTRDTWLLGLVNGGPYLCCAVFGCWLTHPMNQRLGRRGTIFVCEVVSIIACIWQALTNNWWHLFISRCALGFGLGPKSATTPMFAAECAPPRLRGALVMQWQMWTAFGIMLGYAADLALYEVPDIGGIVGFKWRLMLASAALPAILCAGLVWIIPESPRWYLGQGKTVQAYRSMCRLRFKKIQAARDIFYADALLNAEKDVVRQTGVRELLTVRRNRNAFMASEIVMFMQQFCGEYHKLGINVVAYYSTEIFLAANFSEKSALCASLGFGVINFLFALPAFWTIDTFGRRNLLLATFPFMSIFLLWTGFSFWIPEGAERIAMIITGLYLFGMVYSPGEGPVPFTYSAEAYPLYIRPIGMSFATATTWFFNFLLAVTWPSLQSAFTSTGAFGWYAGWNVVGFVLVLFFLPETKGHTLEELNAVFDVPVSSLIKYGKEEFVWFWRRKVFRQDVPKPAVPHSAALTDAPIQMAEAPVGGA</sequence>
<dbReference type="GO" id="GO:0022857">
    <property type="term" value="F:transmembrane transporter activity"/>
    <property type="evidence" value="ECO:0007669"/>
    <property type="project" value="InterPro"/>
</dbReference>
<evidence type="ECO:0000256" key="7">
    <source>
        <dbReference type="SAM" id="Phobius"/>
    </source>
</evidence>
<feature type="transmembrane region" description="Helical" evidence="7">
    <location>
        <begin position="497"/>
        <end position="519"/>
    </location>
</feature>
<dbReference type="NCBIfam" id="TIGR00879">
    <property type="entry name" value="SP"/>
    <property type="match status" value="1"/>
</dbReference>
<dbReference type="InParanoid" id="A0A2N3N3C1"/>
<evidence type="ECO:0000256" key="3">
    <source>
        <dbReference type="ARBA" id="ARBA00022448"/>
    </source>
</evidence>
<feature type="transmembrane region" description="Helical" evidence="7">
    <location>
        <begin position="307"/>
        <end position="329"/>
    </location>
</feature>
<dbReference type="GO" id="GO:0016020">
    <property type="term" value="C:membrane"/>
    <property type="evidence" value="ECO:0007669"/>
    <property type="project" value="UniProtKB-SubCell"/>
</dbReference>
<feature type="transmembrane region" description="Helical" evidence="7">
    <location>
        <begin position="595"/>
        <end position="614"/>
    </location>
</feature>
<reference evidence="9 10" key="1">
    <citation type="journal article" date="2017" name="G3 (Bethesda)">
        <title>First Draft Genome Sequence of the Pathogenic Fungus Lomentospora prolificans (Formerly Scedosporium prolificans).</title>
        <authorList>
            <person name="Luo R."/>
            <person name="Zimin A."/>
            <person name="Workman R."/>
            <person name="Fan Y."/>
            <person name="Pertea G."/>
            <person name="Grossman N."/>
            <person name="Wear M.P."/>
            <person name="Jia B."/>
            <person name="Miller H."/>
            <person name="Casadevall A."/>
            <person name="Timp W."/>
            <person name="Zhang S.X."/>
            <person name="Salzberg S.L."/>
        </authorList>
    </citation>
    <scope>NUCLEOTIDE SEQUENCE [LARGE SCALE GENOMIC DNA]</scope>
    <source>
        <strain evidence="9 10">JHH-5317</strain>
    </source>
</reference>
<name>A0A2N3N3C1_9PEZI</name>
<evidence type="ECO:0000259" key="8">
    <source>
        <dbReference type="PROSITE" id="PS50850"/>
    </source>
</evidence>
<protein>
    <recommendedName>
        <fullName evidence="8">Major facilitator superfamily (MFS) profile domain-containing protein</fullName>
    </recommendedName>
</protein>
<feature type="transmembrane region" description="Helical" evidence="7">
    <location>
        <begin position="341"/>
        <end position="360"/>
    </location>
</feature>
<dbReference type="VEuPathDB" id="FungiDB:jhhlp_005527"/>
<dbReference type="InterPro" id="IPR020846">
    <property type="entry name" value="MFS_dom"/>
</dbReference>
<feature type="domain" description="Major facilitator superfamily (MFS) profile" evidence="8">
    <location>
        <begin position="172"/>
        <end position="618"/>
    </location>
</feature>
<dbReference type="Proteomes" id="UP000233524">
    <property type="component" value="Unassembled WGS sequence"/>
</dbReference>
<feature type="transmembrane region" description="Helical" evidence="7">
    <location>
        <begin position="471"/>
        <end position="490"/>
    </location>
</feature>
<dbReference type="PANTHER" id="PTHR48020">
    <property type="entry name" value="PROTON MYO-INOSITOL COTRANSPORTER"/>
    <property type="match status" value="1"/>
</dbReference>
<dbReference type="InterPro" id="IPR050814">
    <property type="entry name" value="Myo-inositol_Transporter"/>
</dbReference>
<dbReference type="InterPro" id="IPR036259">
    <property type="entry name" value="MFS_trans_sf"/>
</dbReference>
<gene>
    <name evidence="9" type="ORF">jhhlp_005527</name>
</gene>
<evidence type="ECO:0000313" key="10">
    <source>
        <dbReference type="Proteomes" id="UP000233524"/>
    </source>
</evidence>
<dbReference type="OrthoDB" id="5290825at2759"/>
<dbReference type="STRING" id="41688.A0A2N3N3C1"/>
<dbReference type="InterPro" id="IPR003663">
    <property type="entry name" value="Sugar/inositol_transpt"/>
</dbReference>
<dbReference type="SUPFAM" id="SSF103473">
    <property type="entry name" value="MFS general substrate transporter"/>
    <property type="match status" value="1"/>
</dbReference>
<feature type="transmembrane region" description="Helical" evidence="7">
    <location>
        <begin position="244"/>
        <end position="262"/>
    </location>
</feature>
<keyword evidence="4 7" id="KW-0812">Transmembrane</keyword>
<keyword evidence="10" id="KW-1185">Reference proteome</keyword>
<organism evidence="9 10">
    <name type="scientific">Lomentospora prolificans</name>
    <dbReference type="NCBI Taxonomy" id="41688"/>
    <lineage>
        <taxon>Eukaryota</taxon>
        <taxon>Fungi</taxon>
        <taxon>Dikarya</taxon>
        <taxon>Ascomycota</taxon>
        <taxon>Pezizomycotina</taxon>
        <taxon>Sordariomycetes</taxon>
        <taxon>Hypocreomycetidae</taxon>
        <taxon>Microascales</taxon>
        <taxon>Microascaceae</taxon>
        <taxon>Lomentospora</taxon>
    </lineage>
</organism>
<evidence type="ECO:0000256" key="5">
    <source>
        <dbReference type="ARBA" id="ARBA00022989"/>
    </source>
</evidence>
<dbReference type="GO" id="GO:0015798">
    <property type="term" value="P:myo-inositol transport"/>
    <property type="evidence" value="ECO:0007669"/>
    <property type="project" value="UniProtKB-ARBA"/>
</dbReference>
<proteinExistence type="inferred from homology"/>
<keyword evidence="6 7" id="KW-0472">Membrane</keyword>
<comment type="similarity">
    <text evidence="2">Belongs to the major facilitator superfamily. Sugar transporter (TC 2.A.1.1) family.</text>
</comment>
<accession>A0A2N3N3C1</accession>
<dbReference type="GO" id="GO:0015791">
    <property type="term" value="P:polyol transmembrane transport"/>
    <property type="evidence" value="ECO:0007669"/>
    <property type="project" value="UniProtKB-ARBA"/>
</dbReference>
<dbReference type="PANTHER" id="PTHR48020:SF25">
    <property type="entry name" value="SUGAR TRANSPORTER, PUTATIVE (AFU_ORTHOLOGUE AFUA_7G05830)-RELATED"/>
    <property type="match status" value="1"/>
</dbReference>
<evidence type="ECO:0000313" key="9">
    <source>
        <dbReference type="EMBL" id="PKS06931.1"/>
    </source>
</evidence>
<comment type="subcellular location">
    <subcellularLocation>
        <location evidence="1">Membrane</location>
        <topology evidence="1">Multi-pass membrane protein</topology>
    </subcellularLocation>
</comment>
<evidence type="ECO:0000256" key="2">
    <source>
        <dbReference type="ARBA" id="ARBA00010992"/>
    </source>
</evidence>
<comment type="caution">
    <text evidence="9">The sequence shown here is derived from an EMBL/GenBank/DDBJ whole genome shotgun (WGS) entry which is preliminary data.</text>
</comment>
<dbReference type="InterPro" id="IPR005828">
    <property type="entry name" value="MFS_sugar_transport-like"/>
</dbReference>
<keyword evidence="3" id="KW-0813">Transport</keyword>
<dbReference type="PRINTS" id="PR00171">
    <property type="entry name" value="SUGRTRNSPORT"/>
</dbReference>